<dbReference type="Gene3D" id="2.60.40.150">
    <property type="entry name" value="C2 domain"/>
    <property type="match status" value="1"/>
</dbReference>
<sequence length="135" mass="14996">MTSKSTIIFLLFAIFCLLNHVSAKKPIGAVKIVLGDPYVKLWVDGNPKQQSKVVRDSLDPSFGQNFFFLLYPGSQKLHFEVRDRDPGHKKDDLLGKSVIDLDGFCTPAPSCTDTAFAVLDGNSSRYLFVTITKLN</sequence>
<evidence type="ECO:0000256" key="2">
    <source>
        <dbReference type="ARBA" id="ARBA00022837"/>
    </source>
</evidence>
<dbReference type="SUPFAM" id="SSF49562">
    <property type="entry name" value="C2 domain (Calcium/lipid-binding domain, CaLB)"/>
    <property type="match status" value="1"/>
</dbReference>
<keyword evidence="2" id="KW-0106">Calcium</keyword>
<dbReference type="AlphaFoldDB" id="A0A9N9C8R9"/>
<dbReference type="OrthoDB" id="67700at2759"/>
<dbReference type="Pfam" id="PF00168">
    <property type="entry name" value="C2"/>
    <property type="match status" value="1"/>
</dbReference>
<dbReference type="Proteomes" id="UP000789739">
    <property type="component" value="Unassembled WGS sequence"/>
</dbReference>
<name>A0A9N9C8R9_9GLOM</name>
<dbReference type="PANTHER" id="PTHR45911:SF4">
    <property type="entry name" value="MULTIPLE C2 AND TRANSMEMBRANE DOMAIN-CONTAINING PROTEIN"/>
    <property type="match status" value="1"/>
</dbReference>
<dbReference type="CDD" id="cd00030">
    <property type="entry name" value="C2"/>
    <property type="match status" value="1"/>
</dbReference>
<accession>A0A9N9C8R9</accession>
<feature type="chain" id="PRO_5040492063" evidence="3">
    <location>
        <begin position="24"/>
        <end position="135"/>
    </location>
</feature>
<feature type="domain" description="C2" evidence="4">
    <location>
        <begin position="1"/>
        <end position="115"/>
    </location>
</feature>
<evidence type="ECO:0000259" key="4">
    <source>
        <dbReference type="PROSITE" id="PS50004"/>
    </source>
</evidence>
<dbReference type="SMART" id="SM00239">
    <property type="entry name" value="C2"/>
    <property type="match status" value="1"/>
</dbReference>
<keyword evidence="3" id="KW-0732">Signal</keyword>
<evidence type="ECO:0000256" key="1">
    <source>
        <dbReference type="ARBA" id="ARBA00022723"/>
    </source>
</evidence>
<proteinExistence type="predicted"/>
<evidence type="ECO:0000313" key="6">
    <source>
        <dbReference type="Proteomes" id="UP000789739"/>
    </source>
</evidence>
<dbReference type="EMBL" id="CAJVPI010001105">
    <property type="protein sequence ID" value="CAG8594754.1"/>
    <property type="molecule type" value="Genomic_DNA"/>
</dbReference>
<dbReference type="InterPro" id="IPR000008">
    <property type="entry name" value="C2_dom"/>
</dbReference>
<dbReference type="PANTHER" id="PTHR45911">
    <property type="entry name" value="C2 DOMAIN-CONTAINING PROTEIN"/>
    <property type="match status" value="1"/>
</dbReference>
<dbReference type="PROSITE" id="PS50004">
    <property type="entry name" value="C2"/>
    <property type="match status" value="1"/>
</dbReference>
<dbReference type="GO" id="GO:0005509">
    <property type="term" value="F:calcium ion binding"/>
    <property type="evidence" value="ECO:0007669"/>
    <property type="project" value="TreeGrafter"/>
</dbReference>
<protein>
    <submittedName>
        <fullName evidence="5">5008_t:CDS:1</fullName>
    </submittedName>
</protein>
<comment type="caution">
    <text evidence="5">The sequence shown here is derived from an EMBL/GenBank/DDBJ whole genome shotgun (WGS) entry which is preliminary data.</text>
</comment>
<dbReference type="InterPro" id="IPR035892">
    <property type="entry name" value="C2_domain_sf"/>
</dbReference>
<dbReference type="GO" id="GO:0016020">
    <property type="term" value="C:membrane"/>
    <property type="evidence" value="ECO:0007669"/>
    <property type="project" value="TreeGrafter"/>
</dbReference>
<keyword evidence="6" id="KW-1185">Reference proteome</keyword>
<evidence type="ECO:0000313" key="5">
    <source>
        <dbReference type="EMBL" id="CAG8594754.1"/>
    </source>
</evidence>
<organism evidence="5 6">
    <name type="scientific">Paraglomus brasilianum</name>
    <dbReference type="NCBI Taxonomy" id="144538"/>
    <lineage>
        <taxon>Eukaryota</taxon>
        <taxon>Fungi</taxon>
        <taxon>Fungi incertae sedis</taxon>
        <taxon>Mucoromycota</taxon>
        <taxon>Glomeromycotina</taxon>
        <taxon>Glomeromycetes</taxon>
        <taxon>Paraglomerales</taxon>
        <taxon>Paraglomeraceae</taxon>
        <taxon>Paraglomus</taxon>
    </lineage>
</organism>
<feature type="signal peptide" evidence="3">
    <location>
        <begin position="1"/>
        <end position="23"/>
    </location>
</feature>
<gene>
    <name evidence="5" type="ORF">PBRASI_LOCUS7317</name>
</gene>
<keyword evidence="1" id="KW-0479">Metal-binding</keyword>
<evidence type="ECO:0000256" key="3">
    <source>
        <dbReference type="SAM" id="SignalP"/>
    </source>
</evidence>
<reference evidence="5" key="1">
    <citation type="submission" date="2021-06" db="EMBL/GenBank/DDBJ databases">
        <authorList>
            <person name="Kallberg Y."/>
            <person name="Tangrot J."/>
            <person name="Rosling A."/>
        </authorList>
    </citation>
    <scope>NUCLEOTIDE SEQUENCE</scope>
    <source>
        <strain evidence="5">BR232B</strain>
    </source>
</reference>